<evidence type="ECO:0000313" key="4">
    <source>
        <dbReference type="Proteomes" id="UP000266234"/>
    </source>
</evidence>
<feature type="region of interest" description="Disordered" evidence="2">
    <location>
        <begin position="39"/>
        <end position="65"/>
    </location>
</feature>
<feature type="compositionally biased region" description="Low complexity" evidence="2">
    <location>
        <begin position="1"/>
        <end position="14"/>
    </location>
</feature>
<protein>
    <submittedName>
        <fullName evidence="3">Uncharacterized protein</fullName>
    </submittedName>
</protein>
<feature type="coiled-coil region" evidence="1">
    <location>
        <begin position="67"/>
        <end position="94"/>
    </location>
</feature>
<dbReference type="Proteomes" id="UP000266234">
    <property type="component" value="Unassembled WGS sequence"/>
</dbReference>
<dbReference type="AlphaFoldDB" id="A0A395RFT9"/>
<gene>
    <name evidence="3" type="ORF">FLONG3_11326</name>
</gene>
<dbReference type="OrthoDB" id="5097978at2759"/>
<proteinExistence type="predicted"/>
<dbReference type="EMBL" id="PXOG01000412">
    <property type="protein sequence ID" value="RGP58994.1"/>
    <property type="molecule type" value="Genomic_DNA"/>
</dbReference>
<accession>A0A395RFT9</accession>
<feature type="region of interest" description="Disordered" evidence="2">
    <location>
        <begin position="115"/>
        <end position="183"/>
    </location>
</feature>
<evidence type="ECO:0000313" key="3">
    <source>
        <dbReference type="EMBL" id="RGP58994.1"/>
    </source>
</evidence>
<comment type="caution">
    <text evidence="3">The sequence shown here is derived from an EMBL/GenBank/DDBJ whole genome shotgun (WGS) entry which is preliminary data.</text>
</comment>
<feature type="compositionally biased region" description="Basic residues" evidence="2">
    <location>
        <begin position="147"/>
        <end position="159"/>
    </location>
</feature>
<keyword evidence="1" id="KW-0175">Coiled coil</keyword>
<evidence type="ECO:0000256" key="1">
    <source>
        <dbReference type="SAM" id="Coils"/>
    </source>
</evidence>
<feature type="region of interest" description="Disordered" evidence="2">
    <location>
        <begin position="1"/>
        <end position="26"/>
    </location>
</feature>
<organism evidence="3 4">
    <name type="scientific">Fusarium longipes</name>
    <dbReference type="NCBI Taxonomy" id="694270"/>
    <lineage>
        <taxon>Eukaryota</taxon>
        <taxon>Fungi</taxon>
        <taxon>Dikarya</taxon>
        <taxon>Ascomycota</taxon>
        <taxon>Pezizomycotina</taxon>
        <taxon>Sordariomycetes</taxon>
        <taxon>Hypocreomycetidae</taxon>
        <taxon>Hypocreales</taxon>
        <taxon>Nectriaceae</taxon>
        <taxon>Fusarium</taxon>
    </lineage>
</organism>
<feature type="compositionally biased region" description="Basic and acidic residues" evidence="2">
    <location>
        <begin position="161"/>
        <end position="183"/>
    </location>
</feature>
<reference evidence="3 4" key="1">
    <citation type="journal article" date="2018" name="PLoS Pathog.">
        <title>Evolution of structural diversity of trichothecenes, a family of toxins produced by plant pathogenic and entomopathogenic fungi.</title>
        <authorList>
            <person name="Proctor R.H."/>
            <person name="McCormick S.P."/>
            <person name="Kim H.S."/>
            <person name="Cardoza R.E."/>
            <person name="Stanley A.M."/>
            <person name="Lindo L."/>
            <person name="Kelly A."/>
            <person name="Brown D.W."/>
            <person name="Lee T."/>
            <person name="Vaughan M.M."/>
            <person name="Alexander N.J."/>
            <person name="Busman M."/>
            <person name="Gutierrez S."/>
        </authorList>
    </citation>
    <scope>NUCLEOTIDE SEQUENCE [LARGE SCALE GENOMIC DNA]</scope>
    <source>
        <strain evidence="3 4">NRRL 20695</strain>
    </source>
</reference>
<evidence type="ECO:0000256" key="2">
    <source>
        <dbReference type="SAM" id="MobiDB-lite"/>
    </source>
</evidence>
<name>A0A395RFT9_9HYPO</name>
<sequence>MPTSTHKSTRSSTSGQKAPKDSYFEQPRVIQSWATDVDRAMQDMPSSSLKLSKMQEPSGESSSDIQFDTLMADYAELREKMKRIENKIAELYYDRQRNGNTVSSAFFQVKISRSQEGPGVKGESAGAKQQDSSPAFSDYDDYSHKSEAKRKAKTHRVKMPKTAEEQDRHINKVLMRESMNRNR</sequence>
<keyword evidence="4" id="KW-1185">Reference proteome</keyword>